<gene>
    <name evidence="1" type="ordered locus">Achl_4395</name>
</gene>
<name>B8HIU9_PSECP</name>
<sequence length="295" mass="33437">MSVSVLESPTLPQTGVAMSENTHDAIRSIAGATGRVRDNLVHDFMRARMGLFKQIAWGLCRRFGHAPDQHVEDFASIVSMTALKMLTEELENDELLERIENWEGMLRVQARAAVRDYIDKEGAPMAEMTSALRRKRVLDATRDEIRKEMGREPSDQEIVDTHNAKMWEKRSNPVKQGVIASVEDLRVSRAQDDIADHDYSEPIDTDFVLHPVEGPRFIQLIVERTSAYNERLGKAAELWLSGLYSEDHEPRIATVDEIAEALDVSRSTARAYVRKIKEYAVLVAQDEFAITEDDV</sequence>
<dbReference type="EMBL" id="CP001342">
    <property type="protein sequence ID" value="ACL42346.1"/>
    <property type="molecule type" value="Genomic_DNA"/>
</dbReference>
<keyword evidence="2" id="KW-1185">Reference proteome</keyword>
<protein>
    <submittedName>
        <fullName evidence="1">Uncharacterized protein</fullName>
    </submittedName>
</protein>
<proteinExistence type="predicted"/>
<dbReference type="Proteomes" id="UP000002505">
    <property type="component" value="Plasmid pACHL01"/>
</dbReference>
<accession>B8HIU9</accession>
<evidence type="ECO:0000313" key="1">
    <source>
        <dbReference type="EMBL" id="ACL42346.1"/>
    </source>
</evidence>
<dbReference type="KEGG" id="ach:Achl_4395"/>
<geneLocation type="plasmid" evidence="1 2">
    <name>pACHL01</name>
</geneLocation>
<dbReference type="RefSeq" id="WP_012623363.1">
    <property type="nucleotide sequence ID" value="NC_011879.1"/>
</dbReference>
<reference evidence="1" key="1">
    <citation type="submission" date="2009-01" db="EMBL/GenBank/DDBJ databases">
        <title>Complete sequence of plasmid1 of Arthrobacter chlorophenolicus A6.</title>
        <authorList>
            <consortium name="US DOE Joint Genome Institute"/>
            <person name="Lucas S."/>
            <person name="Copeland A."/>
            <person name="Lapidus A."/>
            <person name="Glavina del Rio T."/>
            <person name="Tice H."/>
            <person name="Bruce D."/>
            <person name="Goodwin L."/>
            <person name="Pitluck S."/>
            <person name="Goltsman E."/>
            <person name="Clum A."/>
            <person name="Larimer F."/>
            <person name="Land M."/>
            <person name="Hauser L."/>
            <person name="Kyrpides N."/>
            <person name="Mikhailova N."/>
            <person name="Jansson J."/>
            <person name="Richardson P."/>
        </authorList>
    </citation>
    <scope>NUCLEOTIDE SEQUENCE [LARGE SCALE GENOMIC DNA]</scope>
    <source>
        <strain evidence="1">A6</strain>
        <plasmid evidence="1">pACHL01</plasmid>
    </source>
</reference>
<evidence type="ECO:0000313" key="2">
    <source>
        <dbReference type="Proteomes" id="UP000002505"/>
    </source>
</evidence>
<dbReference type="HOGENOM" id="CLU_942155_0_0_11"/>
<keyword evidence="1" id="KW-0614">Plasmid</keyword>
<dbReference type="AlphaFoldDB" id="B8HIU9"/>
<organism evidence="1 2">
    <name type="scientific">Pseudarthrobacter chlorophenolicus (strain ATCC 700700 / DSM 12829 / CIP 107037 / JCM 12360 / KCTC 9906 / NCIMB 13794 / A6)</name>
    <name type="common">Arthrobacter chlorophenolicus</name>
    <dbReference type="NCBI Taxonomy" id="452863"/>
    <lineage>
        <taxon>Bacteria</taxon>
        <taxon>Bacillati</taxon>
        <taxon>Actinomycetota</taxon>
        <taxon>Actinomycetes</taxon>
        <taxon>Micrococcales</taxon>
        <taxon>Micrococcaceae</taxon>
        <taxon>Pseudarthrobacter</taxon>
    </lineage>
</organism>